<dbReference type="RefSeq" id="WP_047184583.1">
    <property type="nucleotide sequence ID" value="NZ_JANKBL010000040.1"/>
</dbReference>
<sequence length="358" mass="42241">MSRIPTNSLRLMTIVFLKIFPAVNTELQKWEAKAEQIPNKELRTQALNSIHSKQFHCLGGAVFSLLAKDKWREALRFIVAYQTISDYLDNLCDRSTSLDPNDFELLHKAMEDALSPENECENYYQLRKEQDDGSYLKDLVRTCQDVLAKVEEPTLINVQLEELETMYQALQIHKHVKVNERIPRLTTWFNENREKTPTLRWYEFAAATGSTLGIFCLISYALSDCMTKELAEEIYQSYFPYMQGLHILLDYYIDQKEDQEEGDLNFCSFYENEQELKERLVFFIKQTDEKIQTLPHLSFHKMVYRGLVGLYLGDDKIKTLQDEEKIKKTLLDYSGMTARFFHWNTKMYYRFNKNHQAG</sequence>
<dbReference type="InterPro" id="IPR019712">
    <property type="entry name" value="YtpB-like"/>
</dbReference>
<dbReference type="Pfam" id="PF10776">
    <property type="entry name" value="DUF2600"/>
    <property type="match status" value="1"/>
</dbReference>
<dbReference type="InterPro" id="IPR008949">
    <property type="entry name" value="Isoprenoid_synthase_dom_sf"/>
</dbReference>
<evidence type="ECO:0000313" key="1">
    <source>
        <dbReference type="EMBL" id="KPH73790.1"/>
    </source>
</evidence>
<reference evidence="1 2" key="1">
    <citation type="submission" date="2015-07" db="EMBL/GenBank/DDBJ databases">
        <title>High-quality draft genome sequence of Oceanobacillus caeni HM6, a bacillus isolated from a human feces.</title>
        <authorList>
            <person name="Kumar J."/>
            <person name="Verma M.K."/>
            <person name="Pandey R."/>
            <person name="Bhambi M."/>
            <person name="Chauhan N."/>
        </authorList>
    </citation>
    <scope>NUCLEOTIDE SEQUENCE [LARGE SCALE GENOMIC DNA]</scope>
    <source>
        <strain evidence="1 2">HM6</strain>
    </source>
</reference>
<dbReference type="Proteomes" id="UP000037854">
    <property type="component" value="Unassembled WGS sequence"/>
</dbReference>
<organism evidence="1 2">
    <name type="scientific">Oceanobacillus caeni</name>
    <dbReference type="NCBI Taxonomy" id="405946"/>
    <lineage>
        <taxon>Bacteria</taxon>
        <taxon>Bacillati</taxon>
        <taxon>Bacillota</taxon>
        <taxon>Bacilli</taxon>
        <taxon>Bacillales</taxon>
        <taxon>Bacillaceae</taxon>
        <taxon>Oceanobacillus</taxon>
    </lineage>
</organism>
<comment type="caution">
    <text evidence="1">The sequence shown here is derived from an EMBL/GenBank/DDBJ whole genome shotgun (WGS) entry which is preliminary data.</text>
</comment>
<proteinExistence type="predicted"/>
<protein>
    <submittedName>
        <fullName evidence="1">Tetraprenyl-beta-curcumene synthase</fullName>
    </submittedName>
</protein>
<evidence type="ECO:0000313" key="2">
    <source>
        <dbReference type="Proteomes" id="UP000037854"/>
    </source>
</evidence>
<name>A0ABR5MHT4_9BACI</name>
<accession>A0ABR5MHT4</accession>
<keyword evidence="2" id="KW-1185">Reference proteome</keyword>
<dbReference type="EMBL" id="LGTK01000041">
    <property type="protein sequence ID" value="KPH73790.1"/>
    <property type="molecule type" value="Genomic_DNA"/>
</dbReference>
<gene>
    <name evidence="1" type="ORF">AFL42_11635</name>
</gene>
<dbReference type="SUPFAM" id="SSF48576">
    <property type="entry name" value="Terpenoid synthases"/>
    <property type="match status" value="1"/>
</dbReference>